<feature type="region of interest" description="Disordered" evidence="2">
    <location>
        <begin position="178"/>
        <end position="197"/>
    </location>
</feature>
<dbReference type="InterPro" id="IPR019079">
    <property type="entry name" value="Capsule_synth_CapA"/>
</dbReference>
<dbReference type="SMART" id="SM00854">
    <property type="entry name" value="PGA_cap"/>
    <property type="match status" value="1"/>
</dbReference>
<dbReference type="PANTHER" id="PTHR33393">
    <property type="entry name" value="POLYGLUTAMINE SYNTHESIS ACCESSORY PROTEIN RV0574C-RELATED"/>
    <property type="match status" value="1"/>
</dbReference>
<feature type="domain" description="Capsule synthesis protein CapA" evidence="4">
    <location>
        <begin position="225"/>
        <end position="465"/>
    </location>
</feature>
<reference evidence="6" key="1">
    <citation type="journal article" date="2019" name="Int. J. Syst. Evol. Microbiol.">
        <title>The Global Catalogue of Microorganisms (GCM) 10K type strain sequencing project: providing services to taxonomists for standard genome sequencing and annotation.</title>
        <authorList>
            <consortium name="The Broad Institute Genomics Platform"/>
            <consortium name="The Broad Institute Genome Sequencing Center for Infectious Disease"/>
            <person name="Wu L."/>
            <person name="Ma J."/>
        </authorList>
    </citation>
    <scope>NUCLEOTIDE SEQUENCE [LARGE SCALE GENOMIC DNA]</scope>
    <source>
        <strain evidence="6">CCM 8702</strain>
    </source>
</reference>
<keyword evidence="3" id="KW-0472">Membrane</keyword>
<comment type="caution">
    <text evidence="5">The sequence shown here is derived from an EMBL/GenBank/DDBJ whole genome shotgun (WGS) entry which is preliminary data.</text>
</comment>
<sequence length="534" mass="55448">MNDSPRSRSTRTQKARKRKRRVLLTVNLILAVLVVAGGALVYAREHAAREAGTAAALRAAAAQNESALASAAGIAEEPGLADEELSSGGQEPAASEAAAGEQIGSDAADPEEPSGTDTQPDVESPAEDEAGDEAGDGLPNGGEADSEDGNPPLTVGSAIGAAVPSAGDLADELRADDAGDAQPQDEDVSSGTETEDQAADFEATAVPEPQDVAASSKTDSGKVVNLTFAGDVIFSGKVQSLLEQEGYAYPYAYVQKRFKNDDLTVINLETPVTALSTTGADKSFVFKSSPKALGPLKDAGVDVVNLANNHTLDQGIKGLLDTIKNLDAAGIAHVGAGKDASAAYAPVYVERKGIKIAIVGVSRVLPETNWAAGPDHPGAASAYDPKAAARAVAEARKHADVVVAIAHWGKERVDMPDENQKALAHAMIDAGADLIVGGHAHVLQGFEPYKGKWIAYGTGNFIFTKSATAKTWETGVFQAECSKNGDCSMKLVPYWAELGRPVPMQKADAQKLLKRIDNLSPGVRIDADGQVRAN</sequence>
<dbReference type="CDD" id="cd07381">
    <property type="entry name" value="MPP_CapA"/>
    <property type="match status" value="1"/>
</dbReference>
<dbReference type="SUPFAM" id="SSF56300">
    <property type="entry name" value="Metallo-dependent phosphatases"/>
    <property type="match status" value="1"/>
</dbReference>
<dbReference type="Pfam" id="PF09587">
    <property type="entry name" value="PGA_cap"/>
    <property type="match status" value="1"/>
</dbReference>
<comment type="similarity">
    <text evidence="1">Belongs to the CapA family.</text>
</comment>
<dbReference type="InterPro" id="IPR029052">
    <property type="entry name" value="Metallo-depent_PP-like"/>
</dbReference>
<evidence type="ECO:0000259" key="4">
    <source>
        <dbReference type="SMART" id="SM00854"/>
    </source>
</evidence>
<evidence type="ECO:0000256" key="3">
    <source>
        <dbReference type="SAM" id="Phobius"/>
    </source>
</evidence>
<dbReference type="InterPro" id="IPR052169">
    <property type="entry name" value="CW_Biosynth-Accessory"/>
</dbReference>
<evidence type="ECO:0000256" key="2">
    <source>
        <dbReference type="SAM" id="MobiDB-lite"/>
    </source>
</evidence>
<feature type="compositionally biased region" description="Acidic residues" evidence="2">
    <location>
        <begin position="124"/>
        <end position="135"/>
    </location>
</feature>
<dbReference type="Gene3D" id="3.60.21.10">
    <property type="match status" value="1"/>
</dbReference>
<name>A0ABQ2A292_9BACL</name>
<protein>
    <recommendedName>
        <fullName evidence="4">Capsule synthesis protein CapA domain-containing protein</fullName>
    </recommendedName>
</protein>
<dbReference type="PANTHER" id="PTHR33393:SF13">
    <property type="entry name" value="PGA BIOSYNTHESIS PROTEIN CAPA"/>
    <property type="match status" value="1"/>
</dbReference>
<evidence type="ECO:0000313" key="5">
    <source>
        <dbReference type="EMBL" id="GGH84778.1"/>
    </source>
</evidence>
<keyword evidence="3" id="KW-1133">Transmembrane helix</keyword>
<dbReference type="RefSeq" id="WP_229714273.1">
    <property type="nucleotide sequence ID" value="NZ_BMDD01000005.1"/>
</dbReference>
<keyword evidence="6" id="KW-1185">Reference proteome</keyword>
<evidence type="ECO:0000313" key="6">
    <source>
        <dbReference type="Proteomes" id="UP000605427"/>
    </source>
</evidence>
<keyword evidence="3" id="KW-0812">Transmembrane</keyword>
<feature type="compositionally biased region" description="Acidic residues" evidence="2">
    <location>
        <begin position="183"/>
        <end position="197"/>
    </location>
</feature>
<accession>A0ABQ2A292</accession>
<feature type="transmembrane region" description="Helical" evidence="3">
    <location>
        <begin position="21"/>
        <end position="43"/>
    </location>
</feature>
<organism evidence="5 6">
    <name type="scientific">Saccharibacillus endophyticus</name>
    <dbReference type="NCBI Taxonomy" id="2060666"/>
    <lineage>
        <taxon>Bacteria</taxon>
        <taxon>Bacillati</taxon>
        <taxon>Bacillota</taxon>
        <taxon>Bacilli</taxon>
        <taxon>Bacillales</taxon>
        <taxon>Paenibacillaceae</taxon>
        <taxon>Saccharibacillus</taxon>
    </lineage>
</organism>
<gene>
    <name evidence="5" type="ORF">GCM10007362_40640</name>
</gene>
<feature type="region of interest" description="Disordered" evidence="2">
    <location>
        <begin position="67"/>
        <end position="159"/>
    </location>
</feature>
<dbReference type="EMBL" id="BMDD01000005">
    <property type="protein sequence ID" value="GGH84778.1"/>
    <property type="molecule type" value="Genomic_DNA"/>
</dbReference>
<proteinExistence type="inferred from homology"/>
<evidence type="ECO:0000256" key="1">
    <source>
        <dbReference type="ARBA" id="ARBA00005662"/>
    </source>
</evidence>
<dbReference type="Proteomes" id="UP000605427">
    <property type="component" value="Unassembled WGS sequence"/>
</dbReference>